<dbReference type="InterPro" id="IPR036465">
    <property type="entry name" value="vWFA_dom_sf"/>
</dbReference>
<organism evidence="1 2">
    <name type="scientific">Rhizobium rhizogenes</name>
    <name type="common">Agrobacterium rhizogenes</name>
    <dbReference type="NCBI Taxonomy" id="359"/>
    <lineage>
        <taxon>Bacteria</taxon>
        <taxon>Pseudomonadati</taxon>
        <taxon>Pseudomonadota</taxon>
        <taxon>Alphaproteobacteria</taxon>
        <taxon>Hyphomicrobiales</taxon>
        <taxon>Rhizobiaceae</taxon>
        <taxon>Rhizobium/Agrobacterium group</taxon>
        <taxon>Rhizobium</taxon>
    </lineage>
</organism>
<sequence length="399" mass="43563">MTETPETSAPNTSGPKISERIRRWKLALGDDDMEGLAERDQRLSRALSALYESGATKGRGGLGASSPKVSRWLGDIREFFPSPVVQVIQKDAFERLNLKALMLEPEFLETLEADVHLVADLISLRGAMPEKTMETARAVVNKVVEDLMKRLQSRTIEKLTGAVNRSQRTHRPRHADIDWPRTIRANLRHYQQDYKTVVPETLVGFARKTRTRADLDHVVLCVDQSGSMAPSVVYASIFAAVMASLPVLSTKLVCFDTAIVDLTEDLADPVKVLFGIQLGGGTDINAALAYCETKIDRPSKTHLVLITDLYEGGDAPAMLARVAALKQSGVNVIVLLALSDDGRPGYDSRHAGAIAAMDCPVFACTPDQFPDLMATALTRQDVAQWASANGIELIRGNQG</sequence>
<dbReference type="InterPro" id="IPR050458">
    <property type="entry name" value="LolB"/>
</dbReference>
<protein>
    <submittedName>
        <fullName evidence="1">VWA domain-containing protein</fullName>
    </submittedName>
</protein>
<dbReference type="EMBL" id="QRFF01000006">
    <property type="protein sequence ID" value="KAA3499404.1"/>
    <property type="molecule type" value="Genomic_DNA"/>
</dbReference>
<gene>
    <name evidence="1" type="ORF">DXM27_19875</name>
</gene>
<name>A0AA88EXQ8_RHIRH</name>
<dbReference type="InterPro" id="IPR008912">
    <property type="entry name" value="Uncharacterised_CoxE"/>
</dbReference>
<dbReference type="Gene3D" id="3.40.50.410">
    <property type="entry name" value="von Willebrand factor, type A domain"/>
    <property type="match status" value="1"/>
</dbReference>
<dbReference type="Pfam" id="PF05762">
    <property type="entry name" value="VWA_CoxE"/>
    <property type="match status" value="1"/>
</dbReference>
<accession>A0AA88EXQ8</accession>
<dbReference type="AlphaFoldDB" id="A0AA88EXQ8"/>
<dbReference type="SUPFAM" id="SSF53300">
    <property type="entry name" value="vWA-like"/>
    <property type="match status" value="1"/>
</dbReference>
<evidence type="ECO:0000313" key="1">
    <source>
        <dbReference type="EMBL" id="KAA3499404.1"/>
    </source>
</evidence>
<proteinExistence type="predicted"/>
<comment type="caution">
    <text evidence="1">The sequence shown here is derived from an EMBL/GenBank/DDBJ whole genome shotgun (WGS) entry which is preliminary data.</text>
</comment>
<dbReference type="Proteomes" id="UP000473658">
    <property type="component" value="Unassembled WGS sequence"/>
</dbReference>
<dbReference type="PANTHER" id="PTHR30634:SF16">
    <property type="entry name" value="OUTER-MEMBRANE LIPOPROTEIN LOLB"/>
    <property type="match status" value="1"/>
</dbReference>
<dbReference type="PANTHER" id="PTHR30634">
    <property type="entry name" value="OUTER MEMBRANE LOLAB LIPOPROTEIN INSERTION APPARATUS"/>
    <property type="match status" value="1"/>
</dbReference>
<evidence type="ECO:0000313" key="2">
    <source>
        <dbReference type="Proteomes" id="UP000473658"/>
    </source>
</evidence>
<dbReference type="RefSeq" id="WP_149900730.1">
    <property type="nucleotide sequence ID" value="NZ_QRFF01000006.1"/>
</dbReference>
<reference evidence="1 2" key="1">
    <citation type="submission" date="2018-08" db="EMBL/GenBank/DDBJ databases">
        <title>Crown Gall in kiwifruit.</title>
        <authorList>
            <person name="Visnovsky S.B."/>
            <person name="Pitman A.R."/>
        </authorList>
    </citation>
    <scope>NUCLEOTIDE SEQUENCE [LARGE SCALE GENOMIC DNA]</scope>
    <source>
        <strain evidence="1 2">SBV_302_78_2</strain>
    </source>
</reference>
<dbReference type="CDD" id="cd01462">
    <property type="entry name" value="VWA_YIEM_type"/>
    <property type="match status" value="1"/>
</dbReference>